<dbReference type="Gene3D" id="2.40.30.170">
    <property type="match status" value="1"/>
</dbReference>
<dbReference type="NCBIfam" id="TIGR01843">
    <property type="entry name" value="type_I_hlyD"/>
    <property type="match status" value="1"/>
</dbReference>
<proteinExistence type="inferred from homology"/>
<protein>
    <recommendedName>
        <fullName evidence="9">Membrane fusion protein (MFP) family protein</fullName>
    </recommendedName>
</protein>
<feature type="coiled-coil region" evidence="10">
    <location>
        <begin position="146"/>
        <end position="187"/>
    </location>
</feature>
<dbReference type="Proteomes" id="UP000321039">
    <property type="component" value="Unassembled WGS sequence"/>
</dbReference>
<evidence type="ECO:0000259" key="11">
    <source>
        <dbReference type="Pfam" id="PF25994"/>
    </source>
</evidence>
<sequence>MSDAGLRRPILVGVTVIVLFFGVLGGWATFSRLASAAIASGEIGFDNDRKSIQHLEGGIVAELVVADGQIVSPGELLVRLDKTQAQAVFEQVKARYLALLATESRLRSERDQLDAIAFPAQLDDPEFAAKSSEIKASESRLFATRRQNLEQQKGIIRQRIKQLEEEIQGLNEEIQAQDRQIALLSEEGDSMQTLFDRKLVSKQRLLALQRETADLEGERSRNKAAIARAQQSISEEELRLIDIETERNAEILAQLRDIQGSVLEINERLGAARDVLERTDIRSPIAGTVVGLSVTTVGGTIAPQQVLMDIVPSDEELLVKAMLDPKDIDVVRAGQTAFVRLTAFNQRNREPLNGEVLSVSADSLVSEESGLSYYLARISLPPISSEAYRDMSLYPGMHAEVMIQVGDRSPLDYLLQPITDSMNRALRED</sequence>
<dbReference type="AlphaFoldDB" id="A0A5C8ZQ63"/>
<keyword evidence="10" id="KW-0175">Coiled coil</keyword>
<keyword evidence="14" id="KW-1185">Reference proteome</keyword>
<evidence type="ECO:0000256" key="1">
    <source>
        <dbReference type="ARBA" id="ARBA00004377"/>
    </source>
</evidence>
<comment type="caution">
    <text evidence="13">The sequence shown here is derived from an EMBL/GenBank/DDBJ whole genome shotgun (WGS) entry which is preliminary data.</text>
</comment>
<dbReference type="RefSeq" id="WP_148070173.1">
    <property type="nucleotide sequence ID" value="NZ_VRZA01000010.1"/>
</dbReference>
<name>A0A5C8ZQ63_9GAMM</name>
<evidence type="ECO:0000259" key="12">
    <source>
        <dbReference type="Pfam" id="PF26002"/>
    </source>
</evidence>
<keyword evidence="5 9" id="KW-0997">Cell inner membrane</keyword>
<comment type="subcellular location">
    <subcellularLocation>
        <location evidence="1 9">Cell inner membrane</location>
        <topology evidence="1 9">Single-pass membrane protein</topology>
    </subcellularLocation>
</comment>
<organism evidence="13 14">
    <name type="scientific">Parahaliea maris</name>
    <dbReference type="NCBI Taxonomy" id="2716870"/>
    <lineage>
        <taxon>Bacteria</taxon>
        <taxon>Pseudomonadati</taxon>
        <taxon>Pseudomonadota</taxon>
        <taxon>Gammaproteobacteria</taxon>
        <taxon>Cellvibrionales</taxon>
        <taxon>Halieaceae</taxon>
        <taxon>Parahaliea</taxon>
    </lineage>
</organism>
<gene>
    <name evidence="13" type="ORF">FV139_19520</name>
</gene>
<evidence type="ECO:0000256" key="3">
    <source>
        <dbReference type="ARBA" id="ARBA00022448"/>
    </source>
</evidence>
<evidence type="ECO:0000256" key="7">
    <source>
        <dbReference type="ARBA" id="ARBA00022989"/>
    </source>
</evidence>
<dbReference type="InterPro" id="IPR050739">
    <property type="entry name" value="MFP"/>
</dbReference>
<dbReference type="PRINTS" id="PR01490">
    <property type="entry name" value="RTXTOXIND"/>
</dbReference>
<accession>A0A5C8ZQ63</accession>
<comment type="similarity">
    <text evidence="2 9">Belongs to the membrane fusion protein (MFP) (TC 8.A.1) family.</text>
</comment>
<keyword evidence="4 9" id="KW-1003">Cell membrane</keyword>
<keyword evidence="3 9" id="KW-0813">Transport</keyword>
<feature type="domain" description="AprE-like beta-barrel" evidence="12">
    <location>
        <begin position="317"/>
        <end position="406"/>
    </location>
</feature>
<dbReference type="PANTHER" id="PTHR30386:SF17">
    <property type="entry name" value="ALKALINE PROTEASE SECRETION PROTEIN APRE"/>
    <property type="match status" value="1"/>
</dbReference>
<dbReference type="Pfam" id="PF26002">
    <property type="entry name" value="Beta-barrel_AprE"/>
    <property type="match status" value="1"/>
</dbReference>
<keyword evidence="8" id="KW-0472">Membrane</keyword>
<dbReference type="GO" id="GO:0005886">
    <property type="term" value="C:plasma membrane"/>
    <property type="evidence" value="ECO:0007669"/>
    <property type="project" value="UniProtKB-SubCell"/>
</dbReference>
<dbReference type="EMBL" id="VRZA01000010">
    <property type="protein sequence ID" value="TXS89481.1"/>
    <property type="molecule type" value="Genomic_DNA"/>
</dbReference>
<evidence type="ECO:0000256" key="4">
    <source>
        <dbReference type="ARBA" id="ARBA00022475"/>
    </source>
</evidence>
<evidence type="ECO:0000256" key="9">
    <source>
        <dbReference type="RuleBase" id="RU365093"/>
    </source>
</evidence>
<evidence type="ECO:0000313" key="13">
    <source>
        <dbReference type="EMBL" id="TXS89481.1"/>
    </source>
</evidence>
<feature type="domain" description="AprE-like long alpha-helical hairpin" evidence="11">
    <location>
        <begin position="85"/>
        <end position="275"/>
    </location>
</feature>
<dbReference type="InterPro" id="IPR058982">
    <property type="entry name" value="Beta-barrel_AprE"/>
</dbReference>
<keyword evidence="7" id="KW-1133">Transmembrane helix</keyword>
<dbReference type="PANTHER" id="PTHR30386">
    <property type="entry name" value="MEMBRANE FUSION SUBUNIT OF EMRAB-TOLC MULTIDRUG EFFLUX PUMP"/>
    <property type="match status" value="1"/>
</dbReference>
<evidence type="ECO:0000256" key="5">
    <source>
        <dbReference type="ARBA" id="ARBA00022519"/>
    </source>
</evidence>
<dbReference type="Pfam" id="PF25994">
    <property type="entry name" value="HH_AprE"/>
    <property type="match status" value="1"/>
</dbReference>
<reference evidence="13 14" key="1">
    <citation type="submission" date="2019-08" db="EMBL/GenBank/DDBJ databases">
        <title>Parahaliea maris sp. nov., isolated from the surface seawater.</title>
        <authorList>
            <person name="Liu Y."/>
        </authorList>
    </citation>
    <scope>NUCLEOTIDE SEQUENCE [LARGE SCALE GENOMIC DNA]</scope>
    <source>
        <strain evidence="13 14">HSLHS9</strain>
    </source>
</reference>
<keyword evidence="6" id="KW-0812">Transmembrane</keyword>
<evidence type="ECO:0000256" key="10">
    <source>
        <dbReference type="SAM" id="Coils"/>
    </source>
</evidence>
<dbReference type="GO" id="GO:0015031">
    <property type="term" value="P:protein transport"/>
    <property type="evidence" value="ECO:0007669"/>
    <property type="project" value="InterPro"/>
</dbReference>
<evidence type="ECO:0000256" key="6">
    <source>
        <dbReference type="ARBA" id="ARBA00022692"/>
    </source>
</evidence>
<evidence type="ECO:0000256" key="2">
    <source>
        <dbReference type="ARBA" id="ARBA00009477"/>
    </source>
</evidence>
<dbReference type="InterPro" id="IPR010129">
    <property type="entry name" value="T1SS_HlyD"/>
</dbReference>
<evidence type="ECO:0000313" key="14">
    <source>
        <dbReference type="Proteomes" id="UP000321039"/>
    </source>
</evidence>
<dbReference type="InterPro" id="IPR058781">
    <property type="entry name" value="HH_AprE-like"/>
</dbReference>
<evidence type="ECO:0000256" key="8">
    <source>
        <dbReference type="ARBA" id="ARBA00023136"/>
    </source>
</evidence>